<evidence type="ECO:0000256" key="6">
    <source>
        <dbReference type="ARBA" id="ARBA00047473"/>
    </source>
</evidence>
<evidence type="ECO:0000259" key="11">
    <source>
        <dbReference type="SMART" id="SM00984"/>
    </source>
</evidence>
<evidence type="ECO:0000256" key="9">
    <source>
        <dbReference type="PIRSR" id="PIRSR500134-2"/>
    </source>
</evidence>
<dbReference type="InterPro" id="IPR036291">
    <property type="entry name" value="NAD(P)-bd_dom_sf"/>
</dbReference>
<feature type="binding site" evidence="9">
    <location>
        <position position="257"/>
    </location>
    <ligand>
        <name>substrate</name>
    </ligand>
</feature>
<feature type="binding site" evidence="9">
    <location>
        <begin position="152"/>
        <end position="155"/>
    </location>
    <ligand>
        <name>substrate</name>
    </ligand>
</feature>
<evidence type="ECO:0000256" key="4">
    <source>
        <dbReference type="ARBA" id="ARBA00023002"/>
    </source>
</evidence>
<organism evidence="12 13">
    <name type="scientific">Bacillus taeanensis</name>
    <dbReference type="NCBI Taxonomy" id="273032"/>
    <lineage>
        <taxon>Bacteria</taxon>
        <taxon>Bacillati</taxon>
        <taxon>Bacillota</taxon>
        <taxon>Bacilli</taxon>
        <taxon>Bacillales</taxon>
        <taxon>Bacillaceae</taxon>
        <taxon>Bacillus</taxon>
    </lineage>
</organism>
<dbReference type="UniPathway" id="UPA00038">
    <property type="reaction ID" value="UER00491"/>
</dbReference>
<evidence type="ECO:0000313" key="12">
    <source>
        <dbReference type="EMBL" id="RBW67381.1"/>
    </source>
</evidence>
<dbReference type="Gene3D" id="3.40.50.720">
    <property type="entry name" value="NAD(P)-binding Rossmann-like Domain"/>
    <property type="match status" value="2"/>
</dbReference>
<feature type="binding site" evidence="9">
    <location>
        <position position="204"/>
    </location>
    <ligand>
        <name>substrate</name>
    </ligand>
</feature>
<name>A0A366XTU7_9BACI</name>
<evidence type="ECO:0000256" key="5">
    <source>
        <dbReference type="ARBA" id="ARBA00023027"/>
    </source>
</evidence>
<evidence type="ECO:0000256" key="10">
    <source>
        <dbReference type="PIRSR" id="PIRSR500134-3"/>
    </source>
</evidence>
<dbReference type="InterPro" id="IPR014026">
    <property type="entry name" value="UDP-Glc/GDP-Man_DH_dimer"/>
</dbReference>
<accession>A0A366XTU7</accession>
<dbReference type="Pfam" id="PF03720">
    <property type="entry name" value="UDPG_MGDP_dh_C"/>
    <property type="match status" value="1"/>
</dbReference>
<dbReference type="Pfam" id="PF03721">
    <property type="entry name" value="UDPG_MGDP_dh_N"/>
    <property type="match status" value="1"/>
</dbReference>
<feature type="binding site" evidence="10">
    <location>
        <position position="327"/>
    </location>
    <ligand>
        <name>NAD(+)</name>
        <dbReference type="ChEBI" id="CHEBI:57540"/>
    </ligand>
</feature>
<dbReference type="PANTHER" id="PTHR43750:SF4">
    <property type="entry name" value="UDP-GLUCOSE 6-DEHYDROGENASE YWQF"/>
    <property type="match status" value="1"/>
</dbReference>
<feature type="binding site" evidence="10">
    <location>
        <position position="155"/>
    </location>
    <ligand>
        <name>NAD(+)</name>
        <dbReference type="ChEBI" id="CHEBI:57540"/>
    </ligand>
</feature>
<sequence>MKIAVVGTGYVGLVTGVCLAEIGHHVTCIDINEEKISLMNQGISPIYEPRLESLMQKNICEKRLVFTSSYQHGFQNTGVIYIAVGTPQSEDGSPNLSFIKQAAMNIGKHVNQDVIIVTKSTVPVGTNETIKDWIEENLIHDVRVEVVANPEFLREGSAVHDTFHGDRIVIGANNEKAAVIIEKINKPFQIPIFKTDLRSAEMIKFASNAFLAAKISFINEISNICEKTSANIEDVAAGMGLDKRIGTEFLQAGIGYGGSCFPKDTKALVRIAGDVNHDFELLKSVINVNNKQQQILIEKAIKRFGSLKGKRIALLGLSFKPNTDDMRETASIVICEKLTELGAQVIGYDPAAISNAKKVLPCKVMYADSIEEALTGTDSVFILTEWDQIKRCDLSIFAQCMKTPIIFDGRNCFDLETVNNYSIEYHSIGRSSINNFTLAVEN</sequence>
<dbReference type="SMART" id="SM00984">
    <property type="entry name" value="UDPG_MGDP_dh_C"/>
    <property type="match status" value="1"/>
</dbReference>
<protein>
    <recommendedName>
        <fullName evidence="3 7">UDP-glucose 6-dehydrogenase</fullName>
        <ecNumber evidence="3 7">1.1.1.22</ecNumber>
    </recommendedName>
</protein>
<comment type="pathway">
    <text evidence="1">Nucleotide-sugar biosynthesis; UDP-alpha-D-glucuronate biosynthesis; UDP-alpha-D-glucuronate from UDP-alpha-D-glucose: step 1/1.</text>
</comment>
<dbReference type="EC" id="1.1.1.22" evidence="3 7"/>
<dbReference type="InterPro" id="IPR028357">
    <property type="entry name" value="UDPglc_DH_bac"/>
</dbReference>
<evidence type="ECO:0000256" key="8">
    <source>
        <dbReference type="PIRSR" id="PIRSR500134-1"/>
    </source>
</evidence>
<keyword evidence="13" id="KW-1185">Reference proteome</keyword>
<dbReference type="InterPro" id="IPR001732">
    <property type="entry name" value="UDP-Glc/GDP-Man_DH_N"/>
</dbReference>
<dbReference type="InterPro" id="IPR014027">
    <property type="entry name" value="UDP-Glc/GDP-Man_DH_C"/>
</dbReference>
<dbReference type="SUPFAM" id="SSF52413">
    <property type="entry name" value="UDP-glucose/GDP-mannose dehydrogenase C-terminal domain"/>
    <property type="match status" value="1"/>
</dbReference>
<dbReference type="PIRSF" id="PIRSF500134">
    <property type="entry name" value="UDPglc_DH_bac"/>
    <property type="match status" value="1"/>
</dbReference>
<feature type="binding site" evidence="9">
    <location>
        <begin position="249"/>
        <end position="253"/>
    </location>
    <ligand>
        <name>substrate</name>
    </ligand>
</feature>
<dbReference type="Pfam" id="PF00984">
    <property type="entry name" value="UDPG_MGDP_dh"/>
    <property type="match status" value="1"/>
</dbReference>
<dbReference type="PIRSF" id="PIRSF000124">
    <property type="entry name" value="UDPglc_GDPman_dh"/>
    <property type="match status" value="1"/>
</dbReference>
<dbReference type="GO" id="GO:0051287">
    <property type="term" value="F:NAD binding"/>
    <property type="evidence" value="ECO:0007669"/>
    <property type="project" value="InterPro"/>
</dbReference>
<evidence type="ECO:0000256" key="1">
    <source>
        <dbReference type="ARBA" id="ARBA00004701"/>
    </source>
</evidence>
<dbReference type="Gene3D" id="1.20.5.100">
    <property type="entry name" value="Cytochrome c1, transmembrane anchor, C-terminal"/>
    <property type="match status" value="1"/>
</dbReference>
<dbReference type="InterPro" id="IPR036220">
    <property type="entry name" value="UDP-Glc/GDP-Man_DH_C_sf"/>
</dbReference>
<comment type="similarity">
    <text evidence="2 7">Belongs to the UDP-glucose/GDP-mannose dehydrogenase family.</text>
</comment>
<dbReference type="OrthoDB" id="9803238at2"/>
<dbReference type="InterPro" id="IPR017476">
    <property type="entry name" value="UDP-Glc/GDP-Man"/>
</dbReference>
<evidence type="ECO:0000256" key="7">
    <source>
        <dbReference type="PIRNR" id="PIRNR000124"/>
    </source>
</evidence>
<dbReference type="Proteomes" id="UP000253314">
    <property type="component" value="Unassembled WGS sequence"/>
</dbReference>
<feature type="binding site" evidence="10">
    <location>
        <position position="30"/>
    </location>
    <ligand>
        <name>NAD(+)</name>
        <dbReference type="ChEBI" id="CHEBI:57540"/>
    </ligand>
</feature>
<dbReference type="GO" id="GO:0006065">
    <property type="term" value="P:UDP-glucuronate biosynthetic process"/>
    <property type="evidence" value="ECO:0007669"/>
    <property type="project" value="UniProtKB-UniPathway"/>
</dbReference>
<keyword evidence="4 7" id="KW-0560">Oxidoreductase</keyword>
<reference evidence="12 13" key="1">
    <citation type="submission" date="2018-07" db="EMBL/GenBank/DDBJ databases">
        <title>Lottiidibacillus patelloidae gen. nov., sp. nov., isolated from the intestinal tract of a marine limpet and the reclassification of B. taeanensis BH030017T, B. algicola KMM 3737T and B. hwajinpoensis SW-72T as genus Lottiidibacillus.</title>
        <authorList>
            <person name="Liu R."/>
            <person name="Huang Z."/>
        </authorList>
    </citation>
    <scope>NUCLEOTIDE SEQUENCE [LARGE SCALE GENOMIC DNA]</scope>
    <source>
        <strain evidence="12 13">BH030017</strain>
    </source>
</reference>
<dbReference type="SUPFAM" id="SSF51735">
    <property type="entry name" value="NAD(P)-binding Rossmann-fold domains"/>
    <property type="match status" value="1"/>
</dbReference>
<feature type="binding site" evidence="10">
    <location>
        <position position="263"/>
    </location>
    <ligand>
        <name>NAD(+)</name>
        <dbReference type="ChEBI" id="CHEBI:57540"/>
    </ligand>
</feature>
<feature type="domain" description="UDP-glucose/GDP-mannose dehydrogenase C-terminal" evidence="11">
    <location>
        <begin position="313"/>
        <end position="415"/>
    </location>
</feature>
<dbReference type="NCBIfam" id="TIGR03026">
    <property type="entry name" value="NDP-sugDHase"/>
    <property type="match status" value="1"/>
</dbReference>
<dbReference type="SUPFAM" id="SSF48179">
    <property type="entry name" value="6-phosphogluconate dehydrogenase C-terminal domain-like"/>
    <property type="match status" value="1"/>
</dbReference>
<dbReference type="PANTHER" id="PTHR43750">
    <property type="entry name" value="UDP-GLUCOSE 6-DEHYDROGENASE TUAD"/>
    <property type="match status" value="1"/>
</dbReference>
<comment type="catalytic activity">
    <reaction evidence="6 7">
        <text>UDP-alpha-D-glucose + 2 NAD(+) + H2O = UDP-alpha-D-glucuronate + 2 NADH + 3 H(+)</text>
        <dbReference type="Rhea" id="RHEA:23596"/>
        <dbReference type="ChEBI" id="CHEBI:15377"/>
        <dbReference type="ChEBI" id="CHEBI:15378"/>
        <dbReference type="ChEBI" id="CHEBI:57540"/>
        <dbReference type="ChEBI" id="CHEBI:57945"/>
        <dbReference type="ChEBI" id="CHEBI:58052"/>
        <dbReference type="ChEBI" id="CHEBI:58885"/>
        <dbReference type="EC" id="1.1.1.22"/>
    </reaction>
</comment>
<gene>
    <name evidence="12" type="ORF">DS031_22540</name>
</gene>
<dbReference type="GO" id="GO:0003979">
    <property type="term" value="F:UDP-glucose 6-dehydrogenase activity"/>
    <property type="evidence" value="ECO:0007669"/>
    <property type="project" value="UniProtKB-EC"/>
</dbReference>
<dbReference type="GO" id="GO:0000271">
    <property type="term" value="P:polysaccharide biosynthetic process"/>
    <property type="evidence" value="ECO:0007669"/>
    <property type="project" value="InterPro"/>
</dbReference>
<feature type="binding site" evidence="9">
    <location>
        <position position="320"/>
    </location>
    <ligand>
        <name>substrate</name>
    </ligand>
</feature>
<evidence type="ECO:0000313" key="13">
    <source>
        <dbReference type="Proteomes" id="UP000253314"/>
    </source>
</evidence>
<proteinExistence type="inferred from homology"/>
<dbReference type="EMBL" id="QOCW01000039">
    <property type="protein sequence ID" value="RBW67381.1"/>
    <property type="molecule type" value="Genomic_DNA"/>
</dbReference>
<keyword evidence="5 7" id="KW-0520">NAD</keyword>
<feature type="binding site" evidence="10">
    <location>
        <position position="86"/>
    </location>
    <ligand>
        <name>NAD(+)</name>
        <dbReference type="ChEBI" id="CHEBI:57540"/>
    </ligand>
</feature>
<dbReference type="InterPro" id="IPR008927">
    <property type="entry name" value="6-PGluconate_DH-like_C_sf"/>
</dbReference>
<feature type="active site" description="Nucleophile" evidence="8">
    <location>
        <position position="260"/>
    </location>
</feature>
<dbReference type="AlphaFoldDB" id="A0A366XTU7"/>
<feature type="binding site" evidence="10">
    <location>
        <position position="35"/>
    </location>
    <ligand>
        <name>NAD(+)</name>
        <dbReference type="ChEBI" id="CHEBI:57540"/>
    </ligand>
</feature>
<dbReference type="RefSeq" id="WP_113808416.1">
    <property type="nucleotide sequence ID" value="NZ_QOCW01000039.1"/>
</dbReference>
<feature type="binding site" evidence="10">
    <location>
        <position position="121"/>
    </location>
    <ligand>
        <name>NAD(+)</name>
        <dbReference type="ChEBI" id="CHEBI:57540"/>
    </ligand>
</feature>
<evidence type="ECO:0000256" key="3">
    <source>
        <dbReference type="ARBA" id="ARBA00012954"/>
    </source>
</evidence>
<comment type="caution">
    <text evidence="12">The sequence shown here is derived from an EMBL/GenBank/DDBJ whole genome shotgun (WGS) entry which is preliminary data.</text>
</comment>
<evidence type="ECO:0000256" key="2">
    <source>
        <dbReference type="ARBA" id="ARBA00006601"/>
    </source>
</evidence>